<organism evidence="1 3">
    <name type="scientific">Paracoccus saliphilus</name>
    <dbReference type="NCBI Taxonomy" id="405559"/>
    <lineage>
        <taxon>Bacteria</taxon>
        <taxon>Pseudomonadati</taxon>
        <taxon>Pseudomonadota</taxon>
        <taxon>Alphaproteobacteria</taxon>
        <taxon>Rhodobacterales</taxon>
        <taxon>Paracoccaceae</taxon>
        <taxon>Paracoccus</taxon>
    </lineage>
</organism>
<reference evidence="1 3" key="1">
    <citation type="submission" date="2017-01" db="EMBL/GenBank/DDBJ databases">
        <authorList>
            <person name="Varghese N."/>
            <person name="Submissions S."/>
        </authorList>
    </citation>
    <scope>NUCLEOTIDE SEQUENCE [LARGE SCALE GENOMIC DNA]</scope>
    <source>
        <strain evidence="1 3">DSM 18447</strain>
    </source>
</reference>
<protein>
    <submittedName>
        <fullName evidence="1">ABC-type phosphate/phosphonate transport system, substrate-binding protein</fullName>
    </submittedName>
    <submittedName>
        <fullName evidence="2">PhnD/SsuA/transferrin family substrate-binding protein</fullName>
    </submittedName>
</protein>
<dbReference type="EMBL" id="CP067141">
    <property type="protein sequence ID" value="WCR05572.1"/>
    <property type="molecule type" value="Genomic_DNA"/>
</dbReference>
<dbReference type="EMBL" id="FTOU01000010">
    <property type="protein sequence ID" value="SIS95748.1"/>
    <property type="molecule type" value="Genomic_DNA"/>
</dbReference>
<keyword evidence="4" id="KW-1185">Reference proteome</keyword>
<evidence type="ECO:0000313" key="2">
    <source>
        <dbReference type="EMBL" id="WCR05572.1"/>
    </source>
</evidence>
<dbReference type="SUPFAM" id="SSF53850">
    <property type="entry name" value="Periplasmic binding protein-like II"/>
    <property type="match status" value="1"/>
</dbReference>
<evidence type="ECO:0000313" key="1">
    <source>
        <dbReference type="EMBL" id="SIS95748.1"/>
    </source>
</evidence>
<reference evidence="2 4" key="2">
    <citation type="submission" date="2021-01" db="EMBL/GenBank/DDBJ databases">
        <title>Biogeographic distribution of Paracoccus.</title>
        <authorList>
            <person name="Hollensteiner J."/>
            <person name="Leineberger J."/>
            <person name="Brinkhoff T."/>
            <person name="Daniel R."/>
        </authorList>
    </citation>
    <scope>NUCLEOTIDE SEQUENCE [LARGE SCALE GENOMIC DNA]</scope>
    <source>
        <strain evidence="2 4">DSM 18447</strain>
        <plasmid evidence="2 4">p242883</plasmid>
    </source>
</reference>
<dbReference type="Proteomes" id="UP000186216">
    <property type="component" value="Unassembled WGS sequence"/>
</dbReference>
<dbReference type="AlphaFoldDB" id="A0AA45W5P3"/>
<evidence type="ECO:0000313" key="3">
    <source>
        <dbReference type="Proteomes" id="UP000186216"/>
    </source>
</evidence>
<dbReference type="Pfam" id="PF12974">
    <property type="entry name" value="Phosphonate-bd"/>
    <property type="match status" value="1"/>
</dbReference>
<dbReference type="PANTHER" id="PTHR35841:SF1">
    <property type="entry name" value="PHOSPHONATES-BINDING PERIPLASMIC PROTEIN"/>
    <property type="match status" value="1"/>
</dbReference>
<geneLocation type="plasmid" evidence="2 4">
    <name>p242883</name>
</geneLocation>
<sequence length="267" mass="29443">MIACTRMYDVTPTVAGLWRELITRISAQAGHPLEVVDYPAPAPLDELWNRADLGAVFMCGWPFRKRSPGPQIVAAPVPVDRDCSGPSYCTDMVVDAASPYHRLEDTFGGRIAWTDAGSQSGFNAPRRMLLKFSRDGAPLYRESLGPLVTPRASLRSVLEGKADIAPLDSYFHALLRRHEPETAQRLRIVARTEPTPIPLLIASREIDPKIVEALGRAFENAAADPVLRPLLEDLCLSGFARIPDPERYGITEEWDREALAAGYPVPS</sequence>
<evidence type="ECO:0000313" key="4">
    <source>
        <dbReference type="Proteomes" id="UP001215549"/>
    </source>
</evidence>
<accession>A0AA45W5P3</accession>
<gene>
    <name evidence="2" type="ORF">JHX88_21045</name>
    <name evidence="1" type="ORF">SAMN05421772_11025</name>
</gene>
<dbReference type="Gene3D" id="3.40.190.10">
    <property type="entry name" value="Periplasmic binding protein-like II"/>
    <property type="match status" value="2"/>
</dbReference>
<name>A0AA45W5P3_9RHOB</name>
<dbReference type="PANTHER" id="PTHR35841">
    <property type="entry name" value="PHOSPHONATES-BINDING PERIPLASMIC PROTEIN"/>
    <property type="match status" value="1"/>
</dbReference>
<dbReference type="Proteomes" id="UP001215549">
    <property type="component" value="Plasmid p242883"/>
</dbReference>
<proteinExistence type="predicted"/>
<dbReference type="RefSeq" id="WP_076526824.1">
    <property type="nucleotide sequence ID" value="NZ_CP067141.1"/>
</dbReference>
<keyword evidence="2" id="KW-0614">Plasmid</keyword>